<evidence type="ECO:0000256" key="1">
    <source>
        <dbReference type="ARBA" id="ARBA00022737"/>
    </source>
</evidence>
<dbReference type="PRINTS" id="PR00364">
    <property type="entry name" value="DISEASERSIST"/>
</dbReference>
<evidence type="ECO:0000313" key="3">
    <source>
        <dbReference type="EMBL" id="KPV53178.1"/>
    </source>
</evidence>
<dbReference type="SMART" id="SM00028">
    <property type="entry name" value="TPR"/>
    <property type="match status" value="4"/>
</dbReference>
<dbReference type="Gene3D" id="3.40.50.300">
    <property type="entry name" value="P-loop containing nucleotide triphosphate hydrolases"/>
    <property type="match status" value="1"/>
</dbReference>
<gene>
    <name evidence="3" type="ORF">SE17_11160</name>
</gene>
<dbReference type="Gene3D" id="1.10.8.430">
    <property type="entry name" value="Helical domain of apoptotic protease-activating factors"/>
    <property type="match status" value="1"/>
</dbReference>
<dbReference type="AlphaFoldDB" id="A0A0P9HEK6"/>
<evidence type="ECO:0000313" key="4">
    <source>
        <dbReference type="Proteomes" id="UP000050509"/>
    </source>
</evidence>
<protein>
    <recommendedName>
        <fullName evidence="2">NB-ARC domain-containing protein</fullName>
    </recommendedName>
</protein>
<dbReference type="Proteomes" id="UP000050509">
    <property type="component" value="Unassembled WGS sequence"/>
</dbReference>
<dbReference type="SUPFAM" id="SSF52540">
    <property type="entry name" value="P-loop containing nucleoside triphosphate hydrolases"/>
    <property type="match status" value="1"/>
</dbReference>
<dbReference type="PANTHER" id="PTHR47691">
    <property type="entry name" value="REGULATOR-RELATED"/>
    <property type="match status" value="1"/>
</dbReference>
<reference evidence="3 4" key="1">
    <citation type="submission" date="2015-09" db="EMBL/GenBank/DDBJ databases">
        <title>Draft genome sequence of Kouleothrix aurantiaca JCM 19913.</title>
        <authorList>
            <person name="Hemp J."/>
        </authorList>
    </citation>
    <scope>NUCLEOTIDE SEQUENCE [LARGE SCALE GENOMIC DNA]</scope>
    <source>
        <strain evidence="3 4">COM-B</strain>
    </source>
</reference>
<dbReference type="SUPFAM" id="SSF48452">
    <property type="entry name" value="TPR-like"/>
    <property type="match status" value="1"/>
</dbReference>
<proteinExistence type="predicted"/>
<evidence type="ECO:0000259" key="2">
    <source>
        <dbReference type="Pfam" id="PF00931"/>
    </source>
</evidence>
<name>A0A0P9HEK6_9CHLR</name>
<dbReference type="InterPro" id="IPR036388">
    <property type="entry name" value="WH-like_DNA-bd_sf"/>
</dbReference>
<dbReference type="InterPro" id="IPR019734">
    <property type="entry name" value="TPR_rpt"/>
</dbReference>
<dbReference type="Gene3D" id="1.25.40.10">
    <property type="entry name" value="Tetratricopeptide repeat domain"/>
    <property type="match status" value="1"/>
</dbReference>
<dbReference type="InterPro" id="IPR027417">
    <property type="entry name" value="P-loop_NTPase"/>
</dbReference>
<dbReference type="Pfam" id="PF00931">
    <property type="entry name" value="NB-ARC"/>
    <property type="match status" value="1"/>
</dbReference>
<dbReference type="PANTHER" id="PTHR47691:SF3">
    <property type="entry name" value="HTH-TYPE TRANSCRIPTIONAL REGULATOR RV0890C-RELATED"/>
    <property type="match status" value="1"/>
</dbReference>
<dbReference type="InterPro" id="IPR011990">
    <property type="entry name" value="TPR-like_helical_dom_sf"/>
</dbReference>
<dbReference type="Pfam" id="PF13424">
    <property type="entry name" value="TPR_12"/>
    <property type="match status" value="2"/>
</dbReference>
<dbReference type="EMBL" id="LJCR01000322">
    <property type="protein sequence ID" value="KPV53178.1"/>
    <property type="molecule type" value="Genomic_DNA"/>
</dbReference>
<feature type="domain" description="NB-ARC" evidence="2">
    <location>
        <begin position="65"/>
        <end position="226"/>
    </location>
</feature>
<sequence>MVAGDKVGGDKVMGDKLIIETGGGDYAKGNIDKRQGTFIDNQIIQPALSQALHQLRAPVGDFVGREQKIEQITQALSQAASSGAAAAISGVRGMGGIGKTELAYVVGNRLKDSFPDAQLFIELRGASSSPLSPEAALQQVIRSFEREAKLPDDLSQLKGIYSSVLAGKRVLILADDAKDDAQIRPLLPPAGCALLVTSRTRFSLPGMTPFDLETLPKDDAQKLLLKICPRIGEHAEKLAKLCGYLPLALRVSASLLANSGRKVARYLDQLGAERLKHLSDPDNPNDPVASVEASLHLSYRSLEQAAQQALSQLSVFPMTFDLAAAVAVLKVSSDIEGILELLERRCLLQQDIVTQRLSLHDLVRAFAVMRLANRDAVQVRHAQYYARVAMYVEDSLFLKNKALEGLKLFDLERENIDTGWAWAHSKSGTLAGDSLLYIYSNATTHIGSIRYDAKTERLPQLDAALAASRRIGNDYLIMITLGNLGATHRYLGNFENAAYYYGQTLKIARQLNNVDNVARALSGIATACIGINLLDEAIDLYEQRLKIALVRNDKYAESVTLMNLSGIHIKKGDYSKATIYCEKSLIIMRMLGYKHIEGRIIGNLATINLRLGNTQAAIDYYKQALAIMQAIGDRDGETTVTKDLGLAVEMRDNASDTREI</sequence>
<accession>A0A0P9HEK6</accession>
<dbReference type="GO" id="GO:0043531">
    <property type="term" value="F:ADP binding"/>
    <property type="evidence" value="ECO:0007669"/>
    <property type="project" value="InterPro"/>
</dbReference>
<dbReference type="PATRIC" id="fig|186479.3.peg.6728"/>
<comment type="caution">
    <text evidence="3">The sequence shown here is derived from an EMBL/GenBank/DDBJ whole genome shotgun (WGS) entry which is preliminary data.</text>
</comment>
<organism evidence="3 4">
    <name type="scientific">Kouleothrix aurantiaca</name>
    <dbReference type="NCBI Taxonomy" id="186479"/>
    <lineage>
        <taxon>Bacteria</taxon>
        <taxon>Bacillati</taxon>
        <taxon>Chloroflexota</taxon>
        <taxon>Chloroflexia</taxon>
        <taxon>Chloroflexales</taxon>
        <taxon>Roseiflexineae</taxon>
        <taxon>Roseiflexaceae</taxon>
        <taxon>Kouleothrix</taxon>
    </lineage>
</organism>
<keyword evidence="1" id="KW-0677">Repeat</keyword>
<dbReference type="InterPro" id="IPR002182">
    <property type="entry name" value="NB-ARC"/>
</dbReference>
<dbReference type="Gene3D" id="1.10.10.10">
    <property type="entry name" value="Winged helix-like DNA-binding domain superfamily/Winged helix DNA-binding domain"/>
    <property type="match status" value="1"/>
</dbReference>
<dbReference type="InterPro" id="IPR042197">
    <property type="entry name" value="Apaf_helical"/>
</dbReference>
<keyword evidence="4" id="KW-1185">Reference proteome</keyword>